<comment type="caution">
    <text evidence="2">The sequence shown here is derived from an EMBL/GenBank/DDBJ whole genome shotgun (WGS) entry which is preliminary data.</text>
</comment>
<evidence type="ECO:0000313" key="2">
    <source>
        <dbReference type="EMBL" id="TCK86779.1"/>
    </source>
</evidence>
<keyword evidence="1" id="KW-0812">Transmembrane</keyword>
<protein>
    <submittedName>
        <fullName evidence="2">Uncharacterized protein</fullName>
    </submittedName>
</protein>
<evidence type="ECO:0000313" key="3">
    <source>
        <dbReference type="Proteomes" id="UP000294545"/>
    </source>
</evidence>
<keyword evidence="1" id="KW-0472">Membrane</keyword>
<name>A0A4R1M9Z9_9FIRM</name>
<accession>A0A4R1M9Z9</accession>
<dbReference type="Proteomes" id="UP000294545">
    <property type="component" value="Unassembled WGS sequence"/>
</dbReference>
<keyword evidence="1" id="KW-1133">Transmembrane helix</keyword>
<dbReference type="AlphaFoldDB" id="A0A4R1M9Z9"/>
<evidence type="ECO:0000256" key="1">
    <source>
        <dbReference type="SAM" id="Phobius"/>
    </source>
</evidence>
<organism evidence="2 3">
    <name type="scientific">Natranaerovirga hydrolytica</name>
    <dbReference type="NCBI Taxonomy" id="680378"/>
    <lineage>
        <taxon>Bacteria</taxon>
        <taxon>Bacillati</taxon>
        <taxon>Bacillota</taxon>
        <taxon>Clostridia</taxon>
        <taxon>Lachnospirales</taxon>
        <taxon>Natranaerovirgaceae</taxon>
        <taxon>Natranaerovirga</taxon>
    </lineage>
</organism>
<dbReference type="RefSeq" id="WP_132283485.1">
    <property type="nucleotide sequence ID" value="NZ_SMGQ01000019.1"/>
</dbReference>
<keyword evidence="3" id="KW-1185">Reference proteome</keyword>
<proteinExistence type="predicted"/>
<feature type="transmembrane region" description="Helical" evidence="1">
    <location>
        <begin position="34"/>
        <end position="59"/>
    </location>
</feature>
<gene>
    <name evidence="2" type="ORF">EDC19_2833</name>
</gene>
<reference evidence="2 3" key="1">
    <citation type="submission" date="2019-03" db="EMBL/GenBank/DDBJ databases">
        <title>Genomic Encyclopedia of Type Strains, Phase IV (KMG-IV): sequencing the most valuable type-strain genomes for metagenomic binning, comparative biology and taxonomic classification.</title>
        <authorList>
            <person name="Goeker M."/>
        </authorList>
    </citation>
    <scope>NUCLEOTIDE SEQUENCE [LARGE SCALE GENOMIC DNA]</scope>
    <source>
        <strain evidence="2 3">DSM 24176</strain>
    </source>
</reference>
<dbReference type="EMBL" id="SMGQ01000019">
    <property type="protein sequence ID" value="TCK86779.1"/>
    <property type="molecule type" value="Genomic_DNA"/>
</dbReference>
<sequence>MYQLLYQILIIWGLSILNDFFLEESNSFKMVLHVITYIYGIIIIMEYVIEIIFDIVYYYNLL</sequence>
<feature type="transmembrane region" description="Helical" evidence="1">
    <location>
        <begin position="6"/>
        <end position="22"/>
    </location>
</feature>